<evidence type="ECO:0000313" key="2">
    <source>
        <dbReference type="Proteomes" id="UP000037540"/>
    </source>
</evidence>
<reference evidence="1 2" key="1">
    <citation type="submission" date="2015-07" db="EMBL/GenBank/DDBJ databases">
        <title>Draft genome sequences of 17 French Clostridium botulinum group III.</title>
        <authorList>
            <person name="Woudstra C."/>
            <person name="Le Marechal C."/>
            <person name="Souillard R."/>
            <person name="Bayon-Auboyer M.-H."/>
            <person name="Dessouter D."/>
            <person name="Fach P."/>
        </authorList>
    </citation>
    <scope>NUCLEOTIDE SEQUENCE [LARGE SCALE GENOMIC DNA]</scope>
    <source>
        <strain evidence="1 2">12LNRI-CD</strain>
        <plasmid evidence="1">p1BKT015925</plasmid>
    </source>
</reference>
<sequence>MVIKLQYKLVYKCFSKNQKDYLKSKGHKFLFKGLHPINHKAFWVFVNDFVLEQDLKEWKRNNPRFKNDNKLK</sequence>
<dbReference type="EMBL" id="LGVR01000060">
    <property type="protein sequence ID" value="KOA84982.1"/>
    <property type="molecule type" value="Genomic_DNA"/>
</dbReference>
<dbReference type="Proteomes" id="UP000037540">
    <property type="component" value="Unassembled WGS sequence"/>
</dbReference>
<evidence type="ECO:0000313" key="1">
    <source>
        <dbReference type="EMBL" id="KOA84982.1"/>
    </source>
</evidence>
<organism evidence="1 2">
    <name type="scientific">Clostridium botulinum</name>
    <dbReference type="NCBI Taxonomy" id="1491"/>
    <lineage>
        <taxon>Bacteria</taxon>
        <taxon>Bacillati</taxon>
        <taxon>Bacillota</taxon>
        <taxon>Clostridia</taxon>
        <taxon>Eubacteriales</taxon>
        <taxon>Clostridiaceae</taxon>
        <taxon>Clostridium</taxon>
    </lineage>
</organism>
<keyword evidence="1" id="KW-0614">Plasmid</keyword>
<geneLocation type="plasmid" evidence="1">
    <name>p1BKT015925</name>
</geneLocation>
<dbReference type="AlphaFoldDB" id="A0A9Q1ZCJ2"/>
<protein>
    <submittedName>
        <fullName evidence="1">Uncharacterized protein</fullName>
    </submittedName>
</protein>
<proteinExistence type="predicted"/>
<accession>A0A9Q1ZCJ2</accession>
<name>A0A9Q1ZCJ2_CLOBO</name>
<gene>
    <name evidence="1" type="ORF">ADU74_09940</name>
</gene>
<comment type="caution">
    <text evidence="1">The sequence shown here is derived from an EMBL/GenBank/DDBJ whole genome shotgun (WGS) entry which is preliminary data.</text>
</comment>